<evidence type="ECO:0000256" key="4">
    <source>
        <dbReference type="ARBA" id="ARBA00023242"/>
    </source>
</evidence>
<keyword evidence="1" id="KW-0805">Transcription regulation</keyword>
<comment type="caution">
    <text evidence="7">The sequence shown here is derived from an EMBL/GenBank/DDBJ whole genome shotgun (WGS) entry which is preliminary data.</text>
</comment>
<keyword evidence="2" id="KW-0238">DNA-binding</keyword>
<dbReference type="PROSITE" id="PS50217">
    <property type="entry name" value="BZIP"/>
    <property type="match status" value="1"/>
</dbReference>
<dbReference type="InterPro" id="IPR046347">
    <property type="entry name" value="bZIP_sf"/>
</dbReference>
<evidence type="ECO:0000313" key="7">
    <source>
        <dbReference type="EMBL" id="KAI9635836.1"/>
    </source>
</evidence>
<dbReference type="RefSeq" id="XP_052945613.1">
    <property type="nucleotide sequence ID" value="XM_053088665.1"/>
</dbReference>
<dbReference type="AlphaFoldDB" id="A0AA38LVV2"/>
<gene>
    <name evidence="7" type="ORF">MKK02DRAFT_33172</name>
</gene>
<dbReference type="GO" id="GO:0003677">
    <property type="term" value="F:DNA binding"/>
    <property type="evidence" value="ECO:0007669"/>
    <property type="project" value="UniProtKB-KW"/>
</dbReference>
<feature type="domain" description="BZIP" evidence="6">
    <location>
        <begin position="157"/>
        <end position="207"/>
    </location>
</feature>
<organism evidence="7 8">
    <name type="scientific">Dioszegia hungarica</name>
    <dbReference type="NCBI Taxonomy" id="4972"/>
    <lineage>
        <taxon>Eukaryota</taxon>
        <taxon>Fungi</taxon>
        <taxon>Dikarya</taxon>
        <taxon>Basidiomycota</taxon>
        <taxon>Agaricomycotina</taxon>
        <taxon>Tremellomycetes</taxon>
        <taxon>Tremellales</taxon>
        <taxon>Bulleribasidiaceae</taxon>
        <taxon>Dioszegia</taxon>
    </lineage>
</organism>
<feature type="compositionally biased region" description="Acidic residues" evidence="5">
    <location>
        <begin position="352"/>
        <end position="365"/>
    </location>
</feature>
<dbReference type="Pfam" id="PF07716">
    <property type="entry name" value="bZIP_2"/>
    <property type="match status" value="1"/>
</dbReference>
<keyword evidence="3" id="KW-0804">Transcription</keyword>
<evidence type="ECO:0000313" key="8">
    <source>
        <dbReference type="Proteomes" id="UP001164286"/>
    </source>
</evidence>
<proteinExistence type="predicted"/>
<evidence type="ECO:0000256" key="3">
    <source>
        <dbReference type="ARBA" id="ARBA00023163"/>
    </source>
</evidence>
<feature type="compositionally biased region" description="Basic and acidic residues" evidence="5">
    <location>
        <begin position="156"/>
        <end position="174"/>
    </location>
</feature>
<evidence type="ECO:0000256" key="1">
    <source>
        <dbReference type="ARBA" id="ARBA00023015"/>
    </source>
</evidence>
<protein>
    <recommendedName>
        <fullName evidence="6">BZIP domain-containing protein</fullName>
    </recommendedName>
</protein>
<reference evidence="7" key="1">
    <citation type="journal article" date="2022" name="G3 (Bethesda)">
        <title>High quality genome of the basidiomycete yeast Dioszegia hungarica PDD-24b-2 isolated from cloud water.</title>
        <authorList>
            <person name="Jarrige D."/>
            <person name="Haridas S."/>
            <person name="Bleykasten-Grosshans C."/>
            <person name="Joly M."/>
            <person name="Nadalig T."/>
            <person name="Sancelme M."/>
            <person name="Vuilleumier S."/>
            <person name="Grigoriev I.V."/>
            <person name="Amato P."/>
            <person name="Bringel F."/>
        </authorList>
    </citation>
    <scope>NUCLEOTIDE SEQUENCE</scope>
    <source>
        <strain evidence="7">PDD-24b-2</strain>
    </source>
</reference>
<dbReference type="SUPFAM" id="SSF57959">
    <property type="entry name" value="Leucine zipper domain"/>
    <property type="match status" value="1"/>
</dbReference>
<dbReference type="PANTHER" id="PTHR45764:SF38">
    <property type="entry name" value="BZIP TRANSCRIPTION FACTOR 44"/>
    <property type="match status" value="1"/>
</dbReference>
<evidence type="ECO:0000256" key="5">
    <source>
        <dbReference type="SAM" id="MobiDB-lite"/>
    </source>
</evidence>
<dbReference type="SMART" id="SM00338">
    <property type="entry name" value="BRLZ"/>
    <property type="match status" value="1"/>
</dbReference>
<dbReference type="Gene3D" id="1.20.5.170">
    <property type="match status" value="1"/>
</dbReference>
<dbReference type="EMBL" id="JAKWFO010000005">
    <property type="protein sequence ID" value="KAI9635836.1"/>
    <property type="molecule type" value="Genomic_DNA"/>
</dbReference>
<feature type="region of interest" description="Disordered" evidence="5">
    <location>
        <begin position="95"/>
        <end position="196"/>
    </location>
</feature>
<dbReference type="PANTHER" id="PTHR45764">
    <property type="entry name" value="BZIP TRANSCRIPTION FACTOR 44"/>
    <property type="match status" value="1"/>
</dbReference>
<dbReference type="Proteomes" id="UP001164286">
    <property type="component" value="Unassembled WGS sequence"/>
</dbReference>
<dbReference type="GO" id="GO:0003700">
    <property type="term" value="F:DNA-binding transcription factor activity"/>
    <property type="evidence" value="ECO:0007669"/>
    <property type="project" value="InterPro"/>
</dbReference>
<dbReference type="CDD" id="cd14686">
    <property type="entry name" value="bZIP"/>
    <property type="match status" value="1"/>
</dbReference>
<feature type="region of interest" description="Disordered" evidence="5">
    <location>
        <begin position="54"/>
        <end position="81"/>
    </location>
</feature>
<keyword evidence="4" id="KW-0539">Nucleus</keyword>
<sequence length="435" mass="48431">MDNYILDDFHSDHHELQLSAADIDAIGSEFPSPVREHIPLAEEHQLHLDPQLQQEEQQLQQQQHEEQHHMDEHGQGVEQEHGQEYGHSEVVMQEDEEGEFLPDPHQDQQEQEDNMHEEGTGQEGASLMDGEMREMWMPGGDEAGPSSRRKSSGLTSEEKKRRMKDNNRKAAERSRAKKRQTLDSTEQQVTALRKENERLRARLTALQSNPGAIDNYPEPTPGLLLPRPPVPAPILDPEDIGIDRAYTLKLGYELLQAKSALLEKQIELEGIRGTPSPEEVILVRRQLVEKYASMSVLRAQEAAMTSVLGLLKGETTELGVRRAAIEGEVAKRGGPLGAAASGSGGDGHAVEVEEAGEEDRTQEEEAASHTQVLAQAVRDVAMGEARHLGAEHEGEGTGEKDVYDIQPYIEQAVKEWHEHQDIDQLGRIDIDGNPI</sequence>
<evidence type="ECO:0000256" key="2">
    <source>
        <dbReference type="ARBA" id="ARBA00023125"/>
    </source>
</evidence>
<keyword evidence="8" id="KW-1185">Reference proteome</keyword>
<feature type="compositionally biased region" description="Basic and acidic residues" evidence="5">
    <location>
        <begin position="102"/>
        <end position="119"/>
    </location>
</feature>
<dbReference type="GeneID" id="77727870"/>
<feature type="region of interest" description="Disordered" evidence="5">
    <location>
        <begin position="333"/>
        <end position="370"/>
    </location>
</feature>
<evidence type="ECO:0000259" key="6">
    <source>
        <dbReference type="PROSITE" id="PS50217"/>
    </source>
</evidence>
<feature type="compositionally biased region" description="Basic and acidic residues" evidence="5">
    <location>
        <begin position="63"/>
        <end position="81"/>
    </location>
</feature>
<name>A0AA38LVV2_9TREE</name>
<accession>A0AA38LVV2</accession>
<dbReference type="InterPro" id="IPR004827">
    <property type="entry name" value="bZIP"/>
</dbReference>